<dbReference type="GO" id="GO:0000287">
    <property type="term" value="F:magnesium ion binding"/>
    <property type="evidence" value="ECO:0007669"/>
    <property type="project" value="InterPro"/>
</dbReference>
<keyword evidence="3" id="KW-1185">Reference proteome</keyword>
<dbReference type="GO" id="GO:0005829">
    <property type="term" value="C:cytosol"/>
    <property type="evidence" value="ECO:0007669"/>
    <property type="project" value="TreeGrafter"/>
</dbReference>
<dbReference type="RefSeq" id="WP_109997006.1">
    <property type="nucleotide sequence ID" value="NZ_CP029619.1"/>
</dbReference>
<dbReference type="PANTHER" id="PTHR12215:SF10">
    <property type="entry name" value="L-AMINOADIPATE-SEMIALDEHYDE DEHYDROGENASE-PHOSPHOPANTETHEINYL TRANSFERASE"/>
    <property type="match status" value="1"/>
</dbReference>
<dbReference type="InterPro" id="IPR050559">
    <property type="entry name" value="P-Pant_transferase_sf"/>
</dbReference>
<dbReference type="GO" id="GO:0019878">
    <property type="term" value="P:lysine biosynthetic process via aminoadipic acid"/>
    <property type="evidence" value="ECO:0007669"/>
    <property type="project" value="TreeGrafter"/>
</dbReference>
<dbReference type="SUPFAM" id="SSF56214">
    <property type="entry name" value="4'-phosphopantetheinyl transferase"/>
    <property type="match status" value="2"/>
</dbReference>
<dbReference type="GO" id="GO:0008897">
    <property type="term" value="F:holo-[acyl-carrier-protein] synthase activity"/>
    <property type="evidence" value="ECO:0007669"/>
    <property type="project" value="InterPro"/>
</dbReference>
<reference evidence="2 3" key="1">
    <citation type="submission" date="2018-05" db="EMBL/GenBank/DDBJ databases">
        <title>Candidatus Cardinium hertigii Genome Assembly.</title>
        <authorList>
            <person name="Showmaker K.C."/>
            <person name="Walden K.O."/>
            <person name="Fields C.J."/>
            <person name="Lambert K.N."/>
            <person name="Hudson M.E."/>
        </authorList>
    </citation>
    <scope>NUCLEOTIDE SEQUENCE [LARGE SCALE GENOMIC DNA]</scope>
    <source>
        <strain evidence="3">cHgTN10</strain>
    </source>
</reference>
<name>A0A2Z3LG60_9BACT</name>
<sequence>MRDSLILDNFFIFDFDLKGEEKFDIENNKISLCLAKKTDRELELIKNKYLHLEELSKLSKYTYTLKRRSFLLGRIVVKKLIAHHINNNSYSKDIKINNTIEGEPFIEGSNFNISIAHSDDLGAAVISPPCIKATIDIEYTAHLQKIDSSSFSNSDLYMFQSILQQEAYVIQTCLWASKEALVKFLGIGFTIPFDLLDLEKVVNYDTDIFFIYFKNFKSVKVVVIKEKGIILAICLSKPINITNLREFAILFRFYINQIFIE</sequence>
<evidence type="ECO:0008006" key="4">
    <source>
        <dbReference type="Google" id="ProtNLM"/>
    </source>
</evidence>
<keyword evidence="1" id="KW-0808">Transferase</keyword>
<gene>
    <name evidence="2" type="ORF">DK880_00223</name>
</gene>
<dbReference type="InterPro" id="IPR037143">
    <property type="entry name" value="4-PPantetheinyl_Trfase_dom_sf"/>
</dbReference>
<organism evidence="2 3">
    <name type="scientific">Candidatus Cardinium hertigii</name>
    <dbReference type="NCBI Taxonomy" id="247481"/>
    <lineage>
        <taxon>Bacteria</taxon>
        <taxon>Pseudomonadati</taxon>
        <taxon>Bacteroidota</taxon>
        <taxon>Cytophagia</taxon>
        <taxon>Cytophagales</taxon>
        <taxon>Amoebophilaceae</taxon>
        <taxon>Candidatus Cardinium</taxon>
    </lineage>
</organism>
<dbReference type="OrthoDB" id="9808281at2"/>
<evidence type="ECO:0000256" key="1">
    <source>
        <dbReference type="ARBA" id="ARBA00022679"/>
    </source>
</evidence>
<accession>A0A2Z3LG60</accession>
<evidence type="ECO:0000313" key="3">
    <source>
        <dbReference type="Proteomes" id="UP000245872"/>
    </source>
</evidence>
<dbReference type="PANTHER" id="PTHR12215">
    <property type="entry name" value="PHOSPHOPANTETHEINE TRANSFERASE"/>
    <property type="match status" value="1"/>
</dbReference>
<protein>
    <recommendedName>
        <fullName evidence="4">4'-phosphopantetheinyl transferase superfamily protein</fullName>
    </recommendedName>
</protein>
<dbReference type="Proteomes" id="UP000245872">
    <property type="component" value="Chromosome"/>
</dbReference>
<evidence type="ECO:0000313" key="2">
    <source>
        <dbReference type="EMBL" id="AWN81555.1"/>
    </source>
</evidence>
<dbReference type="Gene3D" id="3.90.470.20">
    <property type="entry name" value="4'-phosphopantetheinyl transferase domain"/>
    <property type="match status" value="2"/>
</dbReference>
<dbReference type="EMBL" id="CP029619">
    <property type="protein sequence ID" value="AWN81555.1"/>
    <property type="molecule type" value="Genomic_DNA"/>
</dbReference>
<dbReference type="KEGG" id="cher:DK880_00223"/>
<proteinExistence type="predicted"/>
<dbReference type="AlphaFoldDB" id="A0A2Z3LG60"/>